<organism evidence="7 8">
    <name type="scientific">Apiospora phragmitis</name>
    <dbReference type="NCBI Taxonomy" id="2905665"/>
    <lineage>
        <taxon>Eukaryota</taxon>
        <taxon>Fungi</taxon>
        <taxon>Dikarya</taxon>
        <taxon>Ascomycota</taxon>
        <taxon>Pezizomycotina</taxon>
        <taxon>Sordariomycetes</taxon>
        <taxon>Xylariomycetidae</taxon>
        <taxon>Amphisphaeriales</taxon>
        <taxon>Apiosporaceae</taxon>
        <taxon>Apiospora</taxon>
    </lineage>
</organism>
<feature type="compositionally biased region" description="Basic and acidic residues" evidence="5">
    <location>
        <begin position="707"/>
        <end position="753"/>
    </location>
</feature>
<dbReference type="Proteomes" id="UP001480595">
    <property type="component" value="Unassembled WGS sequence"/>
</dbReference>
<sequence>MERGNETGRSSNEESPAEAETCENTNSHNDMANEKLGADKKNASSPQDPVLQEAQRQLALSLASLIQNVVEKETKELLKQIRDNSERQITLLKASLAESWRDAGQTAQLRAALVSEEPWKASDESLVSIEAGAIHYKQTGCARWYLEACCEYFESEKESDEMAMLIILAVWGFGHQIIDDPSSLDADLGVLTTALLRAQHTEYVDQYQRFVMNSHSITPQADKERLRQFFHVMWQLPDFLRCRNLMNIKLRHGNNFILLKHPFSDGEYHHFHKGLYEMEERYVQTMNPNVKTKYESQQDVYRQPYNSKAAALMAHEWQRTRPTHEDYFFLRTRDPEPYDKTRAIFLHDLQLQDFPSFSKPYGLLEKCKAPSAKMGETLMPLTDMVKIIAHTALCAPAGLEPLTTEVALSFLFSFVGPWKAADWPCSYSRYRNVIWEVPAPVLVDGPREHNTETALHSSDLRNATTDSLQLEDILDSGMKALLMFETNLSSRFETSDRYFFIIELLRISTEWIKDTENGLRQLQADMDKCMEEDDVRWLSVPWLQPRSGYTRESRIACTDVIKHNWWVVLQAYEKYEKNILAKIERKTQEVKSLRDGLFNATSVREATKGTHINEYILVSTVMTIVYLPLGFVATLYGIDMFDFEMPGQTTTFAVTTALVSLATYLAIWGLLYGVRRRRKKGSYGDLLPDLGNQVRPAVQKAKAMFRGGDDDSKQEVTGKPEVETKIDEEPPPEAAKDAEGQGRNEDNPSEKPSSRWSAVRDWATRKRRRQEAGVLVGVEAA</sequence>
<dbReference type="InterPro" id="IPR002523">
    <property type="entry name" value="MgTranspt_CorA/ZnTranspt_ZntB"/>
</dbReference>
<evidence type="ECO:0000313" key="8">
    <source>
        <dbReference type="Proteomes" id="UP001480595"/>
    </source>
</evidence>
<evidence type="ECO:0000256" key="3">
    <source>
        <dbReference type="ARBA" id="ARBA00022989"/>
    </source>
</evidence>
<comment type="subcellular location">
    <subcellularLocation>
        <location evidence="1">Membrane</location>
        <topology evidence="1">Multi-pass membrane protein</topology>
    </subcellularLocation>
</comment>
<dbReference type="EMBL" id="JAQQWL010000005">
    <property type="protein sequence ID" value="KAK8073927.1"/>
    <property type="molecule type" value="Genomic_DNA"/>
</dbReference>
<evidence type="ECO:0000313" key="7">
    <source>
        <dbReference type="EMBL" id="KAK8073927.1"/>
    </source>
</evidence>
<dbReference type="SUPFAM" id="SSF144083">
    <property type="entry name" value="Magnesium transport protein CorA, transmembrane region"/>
    <property type="match status" value="1"/>
</dbReference>
<keyword evidence="8" id="KW-1185">Reference proteome</keyword>
<name>A0ABR1VSW8_9PEZI</name>
<evidence type="ECO:0000256" key="1">
    <source>
        <dbReference type="ARBA" id="ARBA00004141"/>
    </source>
</evidence>
<keyword evidence="4 6" id="KW-0472">Membrane</keyword>
<accession>A0ABR1VSW8</accession>
<feature type="compositionally biased region" description="Basic and acidic residues" evidence="5">
    <location>
        <begin position="31"/>
        <end position="42"/>
    </location>
</feature>
<evidence type="ECO:0000256" key="2">
    <source>
        <dbReference type="ARBA" id="ARBA00022692"/>
    </source>
</evidence>
<dbReference type="Gene3D" id="1.20.58.340">
    <property type="entry name" value="Magnesium transport protein CorA, transmembrane region"/>
    <property type="match status" value="1"/>
</dbReference>
<keyword evidence="2 6" id="KW-0812">Transmembrane</keyword>
<proteinExistence type="predicted"/>
<feature type="region of interest" description="Disordered" evidence="5">
    <location>
        <begin position="704"/>
        <end position="781"/>
    </location>
</feature>
<dbReference type="InterPro" id="IPR045863">
    <property type="entry name" value="CorA_TM1_TM2"/>
</dbReference>
<evidence type="ECO:0000256" key="4">
    <source>
        <dbReference type="ARBA" id="ARBA00023136"/>
    </source>
</evidence>
<evidence type="ECO:0000256" key="6">
    <source>
        <dbReference type="SAM" id="Phobius"/>
    </source>
</evidence>
<feature type="transmembrane region" description="Helical" evidence="6">
    <location>
        <begin position="650"/>
        <end position="674"/>
    </location>
</feature>
<dbReference type="RefSeq" id="XP_066718402.1">
    <property type="nucleotide sequence ID" value="XM_066856235.1"/>
</dbReference>
<evidence type="ECO:0000256" key="5">
    <source>
        <dbReference type="SAM" id="MobiDB-lite"/>
    </source>
</evidence>
<dbReference type="GeneID" id="92089298"/>
<feature type="transmembrane region" description="Helical" evidence="6">
    <location>
        <begin position="615"/>
        <end position="638"/>
    </location>
</feature>
<gene>
    <name evidence="7" type="ORF">PG994_004826</name>
</gene>
<feature type="region of interest" description="Disordered" evidence="5">
    <location>
        <begin position="1"/>
        <end position="50"/>
    </location>
</feature>
<reference evidence="7 8" key="1">
    <citation type="submission" date="2023-01" db="EMBL/GenBank/DDBJ databases">
        <title>Analysis of 21 Apiospora genomes using comparative genomics revels a genus with tremendous synthesis potential of carbohydrate active enzymes and secondary metabolites.</title>
        <authorList>
            <person name="Sorensen T."/>
        </authorList>
    </citation>
    <scope>NUCLEOTIDE SEQUENCE [LARGE SCALE GENOMIC DNA]</scope>
    <source>
        <strain evidence="7 8">CBS 135458</strain>
    </source>
</reference>
<dbReference type="Pfam" id="PF01544">
    <property type="entry name" value="CorA"/>
    <property type="match status" value="1"/>
</dbReference>
<keyword evidence="3 6" id="KW-1133">Transmembrane helix</keyword>
<protein>
    <submittedName>
        <fullName evidence="7">Uncharacterized protein</fullName>
    </submittedName>
</protein>
<comment type="caution">
    <text evidence="7">The sequence shown here is derived from an EMBL/GenBank/DDBJ whole genome shotgun (WGS) entry which is preliminary data.</text>
</comment>